<dbReference type="Proteomes" id="UP000050791">
    <property type="component" value="Unassembled WGS sequence"/>
</dbReference>
<accession>A0AA85C2D7</accession>
<reference evidence="2" key="1">
    <citation type="submission" date="2023-11" db="UniProtKB">
        <authorList>
            <consortium name="WormBaseParasite"/>
        </authorList>
    </citation>
    <scope>IDENTIFICATION</scope>
</reference>
<evidence type="ECO:0000313" key="2">
    <source>
        <dbReference type="WBParaSite" id="SMTH1_96520.1"/>
    </source>
</evidence>
<organism evidence="1 2">
    <name type="scientific">Schistosoma mattheei</name>
    <dbReference type="NCBI Taxonomy" id="31246"/>
    <lineage>
        <taxon>Eukaryota</taxon>
        <taxon>Metazoa</taxon>
        <taxon>Spiralia</taxon>
        <taxon>Lophotrochozoa</taxon>
        <taxon>Platyhelminthes</taxon>
        <taxon>Trematoda</taxon>
        <taxon>Digenea</taxon>
        <taxon>Strigeidida</taxon>
        <taxon>Schistosomatoidea</taxon>
        <taxon>Schistosomatidae</taxon>
        <taxon>Schistosoma</taxon>
    </lineage>
</organism>
<name>A0AA85C2D7_9TREM</name>
<dbReference type="WBParaSite" id="SMTH1_96520.1">
    <property type="protein sequence ID" value="SMTH1_96520.1"/>
    <property type="gene ID" value="SMTH1_96520"/>
</dbReference>
<sequence length="103" mass="11978">MNINRILTLELLNSNCRSLVYKVNYLRFLLRQNMYRNCVVITIQESWLGDLRLNCLISPCDFNIYRQDRPSDKKICGVGVDTFVAGFDILLYVSSFKMTLSTV</sequence>
<protein>
    <submittedName>
        <fullName evidence="2">Uncharacterized protein</fullName>
    </submittedName>
</protein>
<dbReference type="AlphaFoldDB" id="A0AA85C2D7"/>
<evidence type="ECO:0000313" key="1">
    <source>
        <dbReference type="Proteomes" id="UP000050791"/>
    </source>
</evidence>
<proteinExistence type="predicted"/>